<dbReference type="AlphaFoldDB" id="A0A0N5BWQ1"/>
<dbReference type="GO" id="GO:0003777">
    <property type="term" value="F:microtubule motor activity"/>
    <property type="evidence" value="ECO:0007669"/>
    <property type="project" value="InterPro"/>
</dbReference>
<dbReference type="GO" id="GO:0016887">
    <property type="term" value="F:ATP hydrolysis activity"/>
    <property type="evidence" value="ECO:0007669"/>
    <property type="project" value="TreeGrafter"/>
</dbReference>
<comment type="subcellular location">
    <subcellularLocation>
        <location evidence="1">Cytoplasm</location>
        <location evidence="1">Cytoskeleton</location>
    </subcellularLocation>
</comment>
<proteinExistence type="inferred from homology"/>
<dbReference type="GO" id="GO:0005524">
    <property type="term" value="F:ATP binding"/>
    <property type="evidence" value="ECO:0007669"/>
    <property type="project" value="UniProtKB-UniRule"/>
</dbReference>
<dbReference type="GO" id="GO:0005871">
    <property type="term" value="C:kinesin complex"/>
    <property type="evidence" value="ECO:0007669"/>
    <property type="project" value="TreeGrafter"/>
</dbReference>
<evidence type="ECO:0000313" key="10">
    <source>
        <dbReference type="Proteomes" id="UP000046392"/>
    </source>
</evidence>
<dbReference type="GO" id="GO:0008017">
    <property type="term" value="F:microtubule binding"/>
    <property type="evidence" value="ECO:0007669"/>
    <property type="project" value="InterPro"/>
</dbReference>
<evidence type="ECO:0000256" key="2">
    <source>
        <dbReference type="ARBA" id="ARBA00022701"/>
    </source>
</evidence>
<dbReference type="InterPro" id="IPR027417">
    <property type="entry name" value="P-loop_NTPase"/>
</dbReference>
<keyword evidence="5 7" id="KW-0505">Motor protein</keyword>
<feature type="binding site" evidence="7">
    <location>
        <begin position="88"/>
        <end position="95"/>
    </location>
    <ligand>
        <name>ATP</name>
        <dbReference type="ChEBI" id="CHEBI:30616"/>
    </ligand>
</feature>
<dbReference type="InterPro" id="IPR001752">
    <property type="entry name" value="Kinesin_motor_dom"/>
</dbReference>
<accession>A0A0N5BWQ1</accession>
<dbReference type="Proteomes" id="UP000046392">
    <property type="component" value="Unplaced"/>
</dbReference>
<feature type="coiled-coil region" evidence="8">
    <location>
        <begin position="427"/>
        <end position="461"/>
    </location>
</feature>
<dbReference type="PROSITE" id="PS50067">
    <property type="entry name" value="KINESIN_MOTOR_2"/>
    <property type="match status" value="1"/>
</dbReference>
<sequence length="742" mass="84960">MSSSLNSSRVIICLKDKSNANVSKCGRVDVLPDNTLTIQRPKLTPKVFGPFQKILDKDINYRRVFYEVAKIHVDESFNGIKSYVISYGFSSSGKTDTLFGSDVKELGGILRETLEYISEKKCQDIGNTVDFYFSVFEICGDKIFDLLSDERKEVSIISDDDNKLVVKEPVVLPMLDLGDASCTIRGALNRRGLASNNDYEVVSRSHVIVKLRVVTKNKRGIINYGEVVFVDLSSTNFLVDPTDKQMSSEIKFARMGYISLNLLLGKILKNPQPSQSFRESILTRILRPALSGTYASSMVFIVTTDYVSPDANQSLEIADKYRRLKCCPRKESLVSLKVRRNIRNIRVPSSHIEEVEMVELTPVNYESTNSIQMLHREIEENKEQLNKYMDMLGKLEFDLQESSETCNERSLQRDFHLKEKHEMANRLTKVNQENLELKSTVDKLENEIGNLVGRLNTLKETCSKYFDKLEKSRSRGISLLSKDSSFNKAHEEMNNCLVGNIKDLECSYLEIKELSSDLTDKQKILLKELGDQYSEGRVNFKQVENSLQEYINQLNDNFNGIEQSIRERLPVEIKNELYDKVDKVFNELLITVERNKDSCALHGNECFACIDKITEDEHKTVAKFFSNYKDCLLQEIRHIKEITSANDEYNMQLETAKNSIDELQKMLGDIDVVQVPSVDLEKLSFPPKEKIEINGNSDLHPPPRFTKTERPDLISEMSSVARKLMGNDYYNLLQGEENKENF</sequence>
<keyword evidence="4 7" id="KW-0067">ATP-binding</keyword>
<keyword evidence="2" id="KW-0493">Microtubule</keyword>
<feature type="coiled-coil region" evidence="8">
    <location>
        <begin position="639"/>
        <end position="666"/>
    </location>
</feature>
<dbReference type="GO" id="GO:0005634">
    <property type="term" value="C:nucleus"/>
    <property type="evidence" value="ECO:0007669"/>
    <property type="project" value="TreeGrafter"/>
</dbReference>
<keyword evidence="10" id="KW-1185">Reference proteome</keyword>
<feature type="domain" description="Kinesin motor" evidence="9">
    <location>
        <begin position="7"/>
        <end position="324"/>
    </location>
</feature>
<evidence type="ECO:0000256" key="7">
    <source>
        <dbReference type="PROSITE-ProRule" id="PRU00283"/>
    </source>
</evidence>
<name>A0A0N5BWQ1_STREA</name>
<keyword evidence="8" id="KW-0175">Coiled coil</keyword>
<dbReference type="Pfam" id="PF00225">
    <property type="entry name" value="Kinesin"/>
    <property type="match status" value="1"/>
</dbReference>
<evidence type="ECO:0000256" key="5">
    <source>
        <dbReference type="ARBA" id="ARBA00023175"/>
    </source>
</evidence>
<evidence type="ECO:0000256" key="1">
    <source>
        <dbReference type="ARBA" id="ARBA00004245"/>
    </source>
</evidence>
<dbReference type="Gene3D" id="3.40.850.10">
    <property type="entry name" value="Kinesin motor domain"/>
    <property type="match status" value="1"/>
</dbReference>
<dbReference type="InterPro" id="IPR027640">
    <property type="entry name" value="Kinesin-like_fam"/>
</dbReference>
<organism evidence="10 11">
    <name type="scientific">Strongyloides papillosus</name>
    <name type="common">Intestinal threadworm</name>
    <dbReference type="NCBI Taxonomy" id="174720"/>
    <lineage>
        <taxon>Eukaryota</taxon>
        <taxon>Metazoa</taxon>
        <taxon>Ecdysozoa</taxon>
        <taxon>Nematoda</taxon>
        <taxon>Chromadorea</taxon>
        <taxon>Rhabditida</taxon>
        <taxon>Tylenchina</taxon>
        <taxon>Panagrolaimomorpha</taxon>
        <taxon>Strongyloidoidea</taxon>
        <taxon>Strongyloididae</taxon>
        <taxon>Strongyloides</taxon>
    </lineage>
</organism>
<evidence type="ECO:0000256" key="6">
    <source>
        <dbReference type="ARBA" id="ARBA00023212"/>
    </source>
</evidence>
<dbReference type="SMART" id="SM00129">
    <property type="entry name" value="KISc"/>
    <property type="match status" value="1"/>
</dbReference>
<keyword evidence="6" id="KW-0963">Cytoplasm</keyword>
<dbReference type="PRINTS" id="PR00380">
    <property type="entry name" value="KINESINHEAVY"/>
</dbReference>
<evidence type="ECO:0000256" key="4">
    <source>
        <dbReference type="ARBA" id="ARBA00022840"/>
    </source>
</evidence>
<protein>
    <submittedName>
        <fullName evidence="11">Kinesin motor domain-containing protein</fullName>
    </submittedName>
</protein>
<dbReference type="PANTHER" id="PTHR24115:SF1008">
    <property type="entry name" value="KINESIN-LIKE PROTEIN SUBITO"/>
    <property type="match status" value="1"/>
</dbReference>
<evidence type="ECO:0000313" key="11">
    <source>
        <dbReference type="WBParaSite" id="SPAL_0001024100.2"/>
    </source>
</evidence>
<dbReference type="GO" id="GO:0007018">
    <property type="term" value="P:microtubule-based movement"/>
    <property type="evidence" value="ECO:0007669"/>
    <property type="project" value="InterPro"/>
</dbReference>
<keyword evidence="6" id="KW-0206">Cytoskeleton</keyword>
<evidence type="ECO:0000259" key="9">
    <source>
        <dbReference type="PROSITE" id="PS50067"/>
    </source>
</evidence>
<dbReference type="PANTHER" id="PTHR24115">
    <property type="entry name" value="KINESIN-RELATED"/>
    <property type="match status" value="1"/>
</dbReference>
<dbReference type="GO" id="GO:0005874">
    <property type="term" value="C:microtubule"/>
    <property type="evidence" value="ECO:0007669"/>
    <property type="project" value="UniProtKB-KW"/>
</dbReference>
<comment type="similarity">
    <text evidence="7">Belongs to the TRAFAC class myosin-kinesin ATPase superfamily. Kinesin family.</text>
</comment>
<evidence type="ECO:0000256" key="3">
    <source>
        <dbReference type="ARBA" id="ARBA00022741"/>
    </source>
</evidence>
<dbReference type="WBParaSite" id="SPAL_0001024100.2">
    <property type="protein sequence ID" value="SPAL_0001024100.2"/>
    <property type="gene ID" value="SPAL_0001024100"/>
</dbReference>
<dbReference type="InterPro" id="IPR036961">
    <property type="entry name" value="Kinesin_motor_dom_sf"/>
</dbReference>
<evidence type="ECO:0000256" key="8">
    <source>
        <dbReference type="SAM" id="Coils"/>
    </source>
</evidence>
<reference evidence="11" key="1">
    <citation type="submission" date="2017-02" db="UniProtKB">
        <authorList>
            <consortium name="WormBaseParasite"/>
        </authorList>
    </citation>
    <scope>IDENTIFICATION</scope>
</reference>
<dbReference type="SUPFAM" id="SSF52540">
    <property type="entry name" value="P-loop containing nucleoside triphosphate hydrolases"/>
    <property type="match status" value="1"/>
</dbReference>
<keyword evidence="3 7" id="KW-0547">Nucleotide-binding</keyword>
<dbReference type="STRING" id="174720.A0A0N5BWQ1"/>